<proteinExistence type="predicted"/>
<keyword evidence="5" id="KW-1185">Reference proteome</keyword>
<sequence>MPIRPITSQDDAAVAALVRSCLQAAKLDQPGTAYFDPQLDHLSEFYAANPGRAYFVLVDAANQVIGGCGIGEYQGPVAELQKLYIAPSARGQGASHQLMQTCEDFAKQAGYTQVYLETHHNLGVAITLYAHSGYRQLPKPLHAGPHTTMDYFFIKDL</sequence>
<keyword evidence="1 4" id="KW-0808">Transferase</keyword>
<organism evidence="4 5">
    <name type="scientific">Lacticaseibacillus baoqingensis</name>
    <dbReference type="NCBI Taxonomy" id="2486013"/>
    <lineage>
        <taxon>Bacteria</taxon>
        <taxon>Bacillati</taxon>
        <taxon>Bacillota</taxon>
        <taxon>Bacilli</taxon>
        <taxon>Lactobacillales</taxon>
        <taxon>Lactobacillaceae</taxon>
        <taxon>Lacticaseibacillus</taxon>
    </lineage>
</organism>
<keyword evidence="2 4" id="KW-0012">Acyltransferase</keyword>
<dbReference type="Gene3D" id="3.40.630.30">
    <property type="match status" value="1"/>
</dbReference>
<dbReference type="RefSeq" id="WP_125751363.1">
    <property type="nucleotide sequence ID" value="NZ_JBHTON010000029.1"/>
</dbReference>
<name>A0ABW4E871_9LACO</name>
<dbReference type="EMBL" id="JBHTON010000029">
    <property type="protein sequence ID" value="MFD1485418.1"/>
    <property type="molecule type" value="Genomic_DNA"/>
</dbReference>
<evidence type="ECO:0000313" key="4">
    <source>
        <dbReference type="EMBL" id="MFD1485418.1"/>
    </source>
</evidence>
<evidence type="ECO:0000313" key="5">
    <source>
        <dbReference type="Proteomes" id="UP001597252"/>
    </source>
</evidence>
<dbReference type="PANTHER" id="PTHR43877">
    <property type="entry name" value="AMINOALKYLPHOSPHONATE N-ACETYLTRANSFERASE-RELATED-RELATED"/>
    <property type="match status" value="1"/>
</dbReference>
<dbReference type="PROSITE" id="PS51186">
    <property type="entry name" value="GNAT"/>
    <property type="match status" value="1"/>
</dbReference>
<evidence type="ECO:0000259" key="3">
    <source>
        <dbReference type="PROSITE" id="PS51186"/>
    </source>
</evidence>
<protein>
    <submittedName>
        <fullName evidence="4">GNAT family N-acetyltransferase</fullName>
        <ecNumber evidence="4">2.3.-.-</ecNumber>
    </submittedName>
</protein>
<accession>A0ABW4E871</accession>
<dbReference type="SUPFAM" id="SSF55729">
    <property type="entry name" value="Acyl-CoA N-acyltransferases (Nat)"/>
    <property type="match status" value="1"/>
</dbReference>
<reference evidence="5" key="1">
    <citation type="journal article" date="2019" name="Int. J. Syst. Evol. Microbiol.">
        <title>The Global Catalogue of Microorganisms (GCM) 10K type strain sequencing project: providing services to taxonomists for standard genome sequencing and annotation.</title>
        <authorList>
            <consortium name="The Broad Institute Genomics Platform"/>
            <consortium name="The Broad Institute Genome Sequencing Center for Infectious Disease"/>
            <person name="Wu L."/>
            <person name="Ma J."/>
        </authorList>
    </citation>
    <scope>NUCLEOTIDE SEQUENCE [LARGE SCALE GENOMIC DNA]</scope>
    <source>
        <strain evidence="5">CCM 8903</strain>
    </source>
</reference>
<gene>
    <name evidence="4" type="ORF">ACFQ5J_09270</name>
</gene>
<dbReference type="EC" id="2.3.-.-" evidence="4"/>
<dbReference type="CDD" id="cd04301">
    <property type="entry name" value="NAT_SF"/>
    <property type="match status" value="1"/>
</dbReference>
<evidence type="ECO:0000256" key="1">
    <source>
        <dbReference type="ARBA" id="ARBA00022679"/>
    </source>
</evidence>
<dbReference type="InterPro" id="IPR016181">
    <property type="entry name" value="Acyl_CoA_acyltransferase"/>
</dbReference>
<dbReference type="InterPro" id="IPR050832">
    <property type="entry name" value="Bact_Acetyltransf"/>
</dbReference>
<evidence type="ECO:0000256" key="2">
    <source>
        <dbReference type="ARBA" id="ARBA00023315"/>
    </source>
</evidence>
<feature type="domain" description="N-acetyltransferase" evidence="3">
    <location>
        <begin position="1"/>
        <end position="157"/>
    </location>
</feature>
<dbReference type="InterPro" id="IPR000182">
    <property type="entry name" value="GNAT_dom"/>
</dbReference>
<comment type="caution">
    <text evidence="4">The sequence shown here is derived from an EMBL/GenBank/DDBJ whole genome shotgun (WGS) entry which is preliminary data.</text>
</comment>
<dbReference type="Proteomes" id="UP001597252">
    <property type="component" value="Unassembled WGS sequence"/>
</dbReference>
<dbReference type="Pfam" id="PF00583">
    <property type="entry name" value="Acetyltransf_1"/>
    <property type="match status" value="1"/>
</dbReference>
<dbReference type="GO" id="GO:0016746">
    <property type="term" value="F:acyltransferase activity"/>
    <property type="evidence" value="ECO:0007669"/>
    <property type="project" value="UniProtKB-KW"/>
</dbReference>
<dbReference type="PANTHER" id="PTHR43877:SF2">
    <property type="entry name" value="AMINOALKYLPHOSPHONATE N-ACETYLTRANSFERASE-RELATED"/>
    <property type="match status" value="1"/>
</dbReference>